<dbReference type="GO" id="GO:0006302">
    <property type="term" value="P:double-strand break repair"/>
    <property type="evidence" value="ECO:0007669"/>
    <property type="project" value="TreeGrafter"/>
</dbReference>
<name>A0A7R8X110_9CRUS</name>
<keyword evidence="7" id="KW-0378">Hydrolase</keyword>
<keyword evidence="5" id="KW-0479">Metal-binding</keyword>
<dbReference type="InterPro" id="IPR036691">
    <property type="entry name" value="Endo/exonu/phosph_ase_sf"/>
</dbReference>
<evidence type="ECO:0000256" key="10">
    <source>
        <dbReference type="ARBA" id="ARBA00023242"/>
    </source>
</evidence>
<dbReference type="GO" id="GO:0070260">
    <property type="term" value="F:5'-tyrosyl-DNA phosphodiesterase activity"/>
    <property type="evidence" value="ECO:0007669"/>
    <property type="project" value="TreeGrafter"/>
</dbReference>
<evidence type="ECO:0000256" key="6">
    <source>
        <dbReference type="ARBA" id="ARBA00022763"/>
    </source>
</evidence>
<accession>A0A7R8X110</accession>
<dbReference type="EMBL" id="LR899686">
    <property type="protein sequence ID" value="CAD7241732.1"/>
    <property type="molecule type" value="Genomic_DNA"/>
</dbReference>
<comment type="subcellular location">
    <subcellularLocation>
        <location evidence="3">Nucleus</location>
        <location evidence="3">PML body</location>
    </subcellularLocation>
</comment>
<evidence type="ECO:0008006" key="15">
    <source>
        <dbReference type="Google" id="ProtNLM"/>
    </source>
</evidence>
<dbReference type="Proteomes" id="UP000677054">
    <property type="component" value="Unassembled WGS sequence"/>
</dbReference>
<keyword evidence="4" id="KW-0540">Nuclease</keyword>
<dbReference type="CDD" id="cd09080">
    <property type="entry name" value="TDP2"/>
    <property type="match status" value="1"/>
</dbReference>
<protein>
    <recommendedName>
        <fullName evidence="15">5'-tyrosyl-DNA phosphodiesterase</fullName>
    </recommendedName>
</protein>
<dbReference type="PANTHER" id="PTHR15822:SF4">
    <property type="entry name" value="TYROSYL-DNA PHOSPHODIESTERASE 2"/>
    <property type="match status" value="1"/>
</dbReference>
<dbReference type="InterPro" id="IPR005135">
    <property type="entry name" value="Endo/exonuclease/phosphatase"/>
</dbReference>
<feature type="domain" description="UBA-like" evidence="12">
    <location>
        <begin position="18"/>
        <end position="47"/>
    </location>
</feature>
<evidence type="ECO:0000313" key="14">
    <source>
        <dbReference type="Proteomes" id="UP000677054"/>
    </source>
</evidence>
<dbReference type="GO" id="GO:0003697">
    <property type="term" value="F:single-stranded DNA binding"/>
    <property type="evidence" value="ECO:0007669"/>
    <property type="project" value="TreeGrafter"/>
</dbReference>
<evidence type="ECO:0000256" key="7">
    <source>
        <dbReference type="ARBA" id="ARBA00022801"/>
    </source>
</evidence>
<dbReference type="Pfam" id="PF03372">
    <property type="entry name" value="Exo_endo_phos"/>
    <property type="match status" value="1"/>
</dbReference>
<comment type="cofactor">
    <cofactor evidence="2">
        <name>Mg(2+)</name>
        <dbReference type="ChEBI" id="CHEBI:18420"/>
    </cofactor>
</comment>
<keyword evidence="6" id="KW-0227">DNA damage</keyword>
<evidence type="ECO:0000256" key="8">
    <source>
        <dbReference type="ARBA" id="ARBA00022842"/>
    </source>
</evidence>
<proteinExistence type="predicted"/>
<evidence type="ECO:0000259" key="12">
    <source>
        <dbReference type="Pfam" id="PF22566"/>
    </source>
</evidence>
<evidence type="ECO:0000256" key="4">
    <source>
        <dbReference type="ARBA" id="ARBA00022722"/>
    </source>
</evidence>
<dbReference type="GO" id="GO:0016605">
    <property type="term" value="C:PML body"/>
    <property type="evidence" value="ECO:0007669"/>
    <property type="project" value="UniProtKB-SubCell"/>
</dbReference>
<dbReference type="InterPro" id="IPR051547">
    <property type="entry name" value="TDP2-like"/>
</dbReference>
<dbReference type="SUPFAM" id="SSF56219">
    <property type="entry name" value="DNase I-like"/>
    <property type="match status" value="1"/>
</dbReference>
<evidence type="ECO:0000259" key="11">
    <source>
        <dbReference type="Pfam" id="PF03372"/>
    </source>
</evidence>
<dbReference type="EMBL" id="CAJPEV010000169">
    <property type="protein sequence ID" value="CAG0881755.1"/>
    <property type="molecule type" value="Genomic_DNA"/>
</dbReference>
<dbReference type="Pfam" id="PF22566">
    <property type="entry name" value="UBA_8"/>
    <property type="match status" value="1"/>
</dbReference>
<dbReference type="OrthoDB" id="9975959at2759"/>
<dbReference type="AlphaFoldDB" id="A0A7R8X110"/>
<evidence type="ECO:0000256" key="1">
    <source>
        <dbReference type="ARBA" id="ARBA00001936"/>
    </source>
</evidence>
<dbReference type="GO" id="GO:0005737">
    <property type="term" value="C:cytoplasm"/>
    <property type="evidence" value="ECO:0007669"/>
    <property type="project" value="TreeGrafter"/>
</dbReference>
<dbReference type="GO" id="GO:0004518">
    <property type="term" value="F:nuclease activity"/>
    <property type="evidence" value="ECO:0007669"/>
    <property type="project" value="UniProtKB-KW"/>
</dbReference>
<keyword evidence="10" id="KW-0539">Nucleus</keyword>
<evidence type="ECO:0000256" key="3">
    <source>
        <dbReference type="ARBA" id="ARBA00004322"/>
    </source>
</evidence>
<keyword evidence="9" id="KW-0234">DNA repair</keyword>
<comment type="cofactor">
    <cofactor evidence="1">
        <name>Mn(2+)</name>
        <dbReference type="ChEBI" id="CHEBI:29035"/>
    </cofactor>
</comment>
<keyword evidence="8" id="KW-0460">Magnesium</keyword>
<sequence>MSESDTEEDNIPDRETCEGLTQQFAEVTGTDVALAQYYLQDRNWDLQAKLWELILVESLQPENVHFQMRSLDAYFEELRDAGFSPTASGSSAATSMDYPGGSRNAKGDEMFHLPPSLIKNQLALVKPPDTGLKPKDGGSKLIRFLTWNLDGLDARNLKIRTKAVIKIVQEENPDVVFFQEVVPESLQFFRDRLEGYNIVSGNGMYFTACLLNRATCRCDSHRIIPYPGSSMGRNLLVLQGLFNNGSVMTLMNTHLESTKDFADERMEQLRIAFREMKKSSSPVILAGDLNLRDKEIEAIGGLPEGTFDAWIQSGQRKECQYTFDGTRNSNIQLISLLDSEGSRKPEKVSGMEVGEGLVKLSQVSESLDKSQTYR</sequence>
<dbReference type="PANTHER" id="PTHR15822">
    <property type="entry name" value="TRAF AND TNF RECEPTOR-ASSOCIATED PROTEIN"/>
    <property type="match status" value="1"/>
</dbReference>
<dbReference type="Gene3D" id="1.10.8.10">
    <property type="entry name" value="DNA helicase RuvA subunit, C-terminal domain"/>
    <property type="match status" value="1"/>
</dbReference>
<dbReference type="GO" id="GO:0046872">
    <property type="term" value="F:metal ion binding"/>
    <property type="evidence" value="ECO:0007669"/>
    <property type="project" value="UniProtKB-KW"/>
</dbReference>
<evidence type="ECO:0000313" key="13">
    <source>
        <dbReference type="EMBL" id="CAD7241732.1"/>
    </source>
</evidence>
<evidence type="ECO:0000256" key="2">
    <source>
        <dbReference type="ARBA" id="ARBA00001946"/>
    </source>
</evidence>
<dbReference type="InterPro" id="IPR054109">
    <property type="entry name" value="UBA_8"/>
</dbReference>
<evidence type="ECO:0000256" key="5">
    <source>
        <dbReference type="ARBA" id="ARBA00022723"/>
    </source>
</evidence>
<feature type="domain" description="Endonuclease/exonuclease/phosphatase" evidence="11">
    <location>
        <begin position="145"/>
        <end position="328"/>
    </location>
</feature>
<evidence type="ECO:0000256" key="9">
    <source>
        <dbReference type="ARBA" id="ARBA00023204"/>
    </source>
</evidence>
<gene>
    <name evidence="13" type="ORF">DSTB1V02_LOCUS1712</name>
</gene>
<dbReference type="Gene3D" id="3.60.10.10">
    <property type="entry name" value="Endonuclease/exonuclease/phosphatase"/>
    <property type="match status" value="1"/>
</dbReference>
<keyword evidence="14" id="KW-1185">Reference proteome</keyword>
<organism evidence="13">
    <name type="scientific">Darwinula stevensoni</name>
    <dbReference type="NCBI Taxonomy" id="69355"/>
    <lineage>
        <taxon>Eukaryota</taxon>
        <taxon>Metazoa</taxon>
        <taxon>Ecdysozoa</taxon>
        <taxon>Arthropoda</taxon>
        <taxon>Crustacea</taxon>
        <taxon>Oligostraca</taxon>
        <taxon>Ostracoda</taxon>
        <taxon>Podocopa</taxon>
        <taxon>Podocopida</taxon>
        <taxon>Darwinulocopina</taxon>
        <taxon>Darwinuloidea</taxon>
        <taxon>Darwinulidae</taxon>
        <taxon>Darwinula</taxon>
    </lineage>
</organism>
<reference evidence="13" key="1">
    <citation type="submission" date="2020-11" db="EMBL/GenBank/DDBJ databases">
        <authorList>
            <person name="Tran Van P."/>
        </authorList>
    </citation>
    <scope>NUCLEOTIDE SEQUENCE</scope>
</reference>